<keyword evidence="4 11" id="KW-0479">Metal-binding</keyword>
<dbReference type="GO" id="GO:0031408">
    <property type="term" value="P:oxylipin biosynthetic process"/>
    <property type="evidence" value="ECO:0007669"/>
    <property type="project" value="UniProtKB-KW"/>
</dbReference>
<dbReference type="EMBL" id="GISG01113558">
    <property type="protein sequence ID" value="MBA4639398.1"/>
    <property type="molecule type" value="Transcribed_RNA"/>
</dbReference>
<dbReference type="GO" id="GO:0009695">
    <property type="term" value="P:jasmonic acid biosynthetic process"/>
    <property type="evidence" value="ECO:0007669"/>
    <property type="project" value="TreeGrafter"/>
</dbReference>
<dbReference type="GO" id="GO:0016125">
    <property type="term" value="P:sterol metabolic process"/>
    <property type="evidence" value="ECO:0007669"/>
    <property type="project" value="TreeGrafter"/>
</dbReference>
<accession>A0A7C8ZBR2</accession>
<dbReference type="GO" id="GO:0016705">
    <property type="term" value="F:oxidoreductase activity, acting on paired donors, with incorporation or reduction of molecular oxygen"/>
    <property type="evidence" value="ECO:0007669"/>
    <property type="project" value="InterPro"/>
</dbReference>
<keyword evidence="9" id="KW-0275">Fatty acid biosynthesis</keyword>
<evidence type="ECO:0000256" key="6">
    <source>
        <dbReference type="ARBA" id="ARBA00022832"/>
    </source>
</evidence>
<keyword evidence="3 11" id="KW-0349">Heme</keyword>
<evidence type="ECO:0000256" key="7">
    <source>
        <dbReference type="ARBA" id="ARBA00023004"/>
    </source>
</evidence>
<sequence length="473" mass="53315">MAENIELLPIKQIPGDYGVPFFGPIRDRQDFFYNQGTEKFFKSRIKKYGSTVFRVNMPPGPFISSDPKVVALLDGKSFPTLFDVSKVEKKDLFTGTYMPSVGFTGGYRVLSYLDPSEPNHEKVKRLLFHLQTTTRNRVIPEFMASYSEAFDALESELAAKGKVLFNDVSDQAAFNFLGRAWFGANPTQTELGQNGPKIIGKWVLFQLAPISTLGLPKFLEELTFHSFPLPPFLVKGDYHKLYNFFYHNSAELLDKAVELGLSRDEACHNLVFATCFNSFGGMKVLFPNIVKQIGKAGVKLHRLLANEIRSTVQANNGKITMGAIEQMPLVKSTVYEALRLEPPVPFQYGRAKMDLVIESHDATFKVKKGEMLFGYQPLVTKDPKIFEQAEEFVPDRFIGEGEKLLKHVFWSNGPETESPEVSNKQCAGKDFVVLVARLLVVHLFMRYDTFEVKAVPFLLGENVTITSVKRATD</sequence>
<keyword evidence="8" id="KW-0443">Lipid metabolism</keyword>
<dbReference type="SUPFAM" id="SSF48264">
    <property type="entry name" value="Cytochrome P450"/>
    <property type="match status" value="1"/>
</dbReference>
<dbReference type="GO" id="GO:0005506">
    <property type="term" value="F:iron ion binding"/>
    <property type="evidence" value="ECO:0007669"/>
    <property type="project" value="InterPro"/>
</dbReference>
<evidence type="ECO:0000256" key="8">
    <source>
        <dbReference type="ARBA" id="ARBA00023098"/>
    </source>
</evidence>
<evidence type="ECO:0000256" key="2">
    <source>
        <dbReference type="ARBA" id="ARBA00022516"/>
    </source>
</evidence>
<dbReference type="GO" id="GO:0009535">
    <property type="term" value="C:chloroplast thylakoid membrane"/>
    <property type="evidence" value="ECO:0007669"/>
    <property type="project" value="TreeGrafter"/>
</dbReference>
<dbReference type="Gene3D" id="1.10.630.10">
    <property type="entry name" value="Cytochrome P450"/>
    <property type="match status" value="1"/>
</dbReference>
<dbReference type="InterPro" id="IPR001128">
    <property type="entry name" value="Cyt_P450"/>
</dbReference>
<dbReference type="AlphaFoldDB" id="A0A7C8ZBR2"/>
<comment type="similarity">
    <text evidence="1">Belongs to the cytochrome P450 family.</text>
</comment>
<evidence type="ECO:0000256" key="4">
    <source>
        <dbReference type="ARBA" id="ARBA00022723"/>
    </source>
</evidence>
<evidence type="ECO:0000256" key="1">
    <source>
        <dbReference type="ARBA" id="ARBA00010617"/>
    </source>
</evidence>
<keyword evidence="7 11" id="KW-0408">Iron</keyword>
<dbReference type="CDD" id="cd11071">
    <property type="entry name" value="CYP74"/>
    <property type="match status" value="1"/>
</dbReference>
<dbReference type="GO" id="GO:0016829">
    <property type="term" value="F:lyase activity"/>
    <property type="evidence" value="ECO:0007669"/>
    <property type="project" value="UniProtKB-KW"/>
</dbReference>
<dbReference type="GO" id="GO:0020037">
    <property type="term" value="F:heme binding"/>
    <property type="evidence" value="ECO:0007669"/>
    <property type="project" value="InterPro"/>
</dbReference>
<proteinExistence type="inferred from homology"/>
<evidence type="ECO:0000256" key="5">
    <source>
        <dbReference type="ARBA" id="ARBA00022767"/>
    </source>
</evidence>
<evidence type="ECO:0000256" key="10">
    <source>
        <dbReference type="ARBA" id="ARBA00023239"/>
    </source>
</evidence>
<dbReference type="Pfam" id="PF00067">
    <property type="entry name" value="p450"/>
    <property type="match status" value="1"/>
</dbReference>
<evidence type="ECO:0000256" key="9">
    <source>
        <dbReference type="ARBA" id="ARBA00023160"/>
    </source>
</evidence>
<evidence type="ECO:0008006" key="13">
    <source>
        <dbReference type="Google" id="ProtNLM"/>
    </source>
</evidence>
<evidence type="ECO:0000313" key="12">
    <source>
        <dbReference type="EMBL" id="MBA4639398.1"/>
    </source>
</evidence>
<comment type="cofactor">
    <cofactor evidence="11">
        <name>heme</name>
        <dbReference type="ChEBI" id="CHEBI:30413"/>
    </cofactor>
</comment>
<keyword evidence="6" id="KW-0276">Fatty acid metabolism</keyword>
<keyword evidence="2" id="KW-0444">Lipid biosynthesis</keyword>
<dbReference type="PRINTS" id="PR00465">
    <property type="entry name" value="EP450IV"/>
</dbReference>
<dbReference type="GO" id="GO:0009941">
    <property type="term" value="C:chloroplast envelope"/>
    <property type="evidence" value="ECO:0007669"/>
    <property type="project" value="TreeGrafter"/>
</dbReference>
<dbReference type="FunFam" id="1.10.630.10:FF:000024">
    <property type="entry name" value="Allene oxide synthase, chloroplastic"/>
    <property type="match status" value="1"/>
</dbReference>
<dbReference type="EMBL" id="GISG01113557">
    <property type="protein sequence ID" value="MBA4639397.1"/>
    <property type="molecule type" value="Transcribed_RNA"/>
</dbReference>
<protein>
    <recommendedName>
        <fullName evidence="13">Hydroperoxide dehydratase</fullName>
    </recommendedName>
</protein>
<dbReference type="PANTHER" id="PTHR24286">
    <property type="entry name" value="CYTOCHROME P450 26"/>
    <property type="match status" value="1"/>
</dbReference>
<feature type="binding site" description="axial binding residue" evidence="11">
    <location>
        <position position="426"/>
    </location>
    <ligand>
        <name>heme</name>
        <dbReference type="ChEBI" id="CHEBI:30413"/>
    </ligand>
    <ligandPart>
        <name>Fe</name>
        <dbReference type="ChEBI" id="CHEBI:18248"/>
    </ligandPart>
</feature>
<dbReference type="PANTHER" id="PTHR24286:SF255">
    <property type="entry name" value="ALLENE OXIDE SYNTHASE, CHLOROPLASTIC"/>
    <property type="match status" value="1"/>
</dbReference>
<reference evidence="12" key="2">
    <citation type="submission" date="2020-07" db="EMBL/GenBank/DDBJ databases">
        <authorList>
            <person name="Vera ALvarez R."/>
            <person name="Arias-Moreno D.M."/>
            <person name="Jimenez-Jacinto V."/>
            <person name="Jimenez-Bremont J.F."/>
            <person name="Swaminathan K."/>
            <person name="Moose S.P."/>
            <person name="Guerrero-Gonzalez M.L."/>
            <person name="Marino-Ramirez L."/>
            <person name="Landsman D."/>
            <person name="Rodriguez-Kessler M."/>
            <person name="Delgado-Sanchez P."/>
        </authorList>
    </citation>
    <scope>NUCLEOTIDE SEQUENCE</scope>
    <source>
        <tissue evidence="12">Cladode</tissue>
    </source>
</reference>
<name>A0A7C8ZBR2_OPUST</name>
<keyword evidence="10" id="KW-0456">Lyase</keyword>
<reference evidence="12" key="1">
    <citation type="journal article" date="2013" name="J. Plant Res.">
        <title>Effect of fungi and light on seed germination of three Opuntia species from semiarid lands of central Mexico.</title>
        <authorList>
            <person name="Delgado-Sanchez P."/>
            <person name="Jimenez-Bremont J.F."/>
            <person name="Guerrero-Gonzalez Mde L."/>
            <person name="Flores J."/>
        </authorList>
    </citation>
    <scope>NUCLEOTIDE SEQUENCE</scope>
    <source>
        <tissue evidence="12">Cladode</tissue>
    </source>
</reference>
<keyword evidence="5" id="KW-0925">Oxylipin biosynthesis</keyword>
<evidence type="ECO:0000256" key="11">
    <source>
        <dbReference type="PIRSR" id="PIRSR602403-1"/>
    </source>
</evidence>
<evidence type="ECO:0000256" key="3">
    <source>
        <dbReference type="ARBA" id="ARBA00022617"/>
    </source>
</evidence>
<organism evidence="12">
    <name type="scientific">Opuntia streptacantha</name>
    <name type="common">Prickly pear cactus</name>
    <name type="synonym">Opuntia cardona</name>
    <dbReference type="NCBI Taxonomy" id="393608"/>
    <lineage>
        <taxon>Eukaryota</taxon>
        <taxon>Viridiplantae</taxon>
        <taxon>Streptophyta</taxon>
        <taxon>Embryophyta</taxon>
        <taxon>Tracheophyta</taxon>
        <taxon>Spermatophyta</taxon>
        <taxon>Magnoliopsida</taxon>
        <taxon>eudicotyledons</taxon>
        <taxon>Gunneridae</taxon>
        <taxon>Pentapetalae</taxon>
        <taxon>Caryophyllales</taxon>
        <taxon>Cactineae</taxon>
        <taxon>Cactaceae</taxon>
        <taxon>Opuntioideae</taxon>
        <taxon>Opuntia</taxon>
    </lineage>
</organism>
<dbReference type="InterPro" id="IPR036396">
    <property type="entry name" value="Cyt_P450_sf"/>
</dbReference>
<dbReference type="InterPro" id="IPR002403">
    <property type="entry name" value="Cyt_P450_E_grp-IV"/>
</dbReference>
<dbReference type="GO" id="GO:0004497">
    <property type="term" value="F:monooxygenase activity"/>
    <property type="evidence" value="ECO:0007669"/>
    <property type="project" value="InterPro"/>
</dbReference>